<reference evidence="3 4" key="1">
    <citation type="submission" date="2024-02" db="EMBL/GenBank/DDBJ databases">
        <title>Haloferula sargassicola NBRC 104335.</title>
        <authorList>
            <person name="Ichikawa N."/>
            <person name="Katano-Makiyama Y."/>
            <person name="Hidaka K."/>
        </authorList>
    </citation>
    <scope>NUCLEOTIDE SEQUENCE [LARGE SCALE GENOMIC DNA]</scope>
    <source>
        <strain evidence="3 4">NBRC 104335</strain>
    </source>
</reference>
<keyword evidence="1" id="KW-0489">Methyltransferase</keyword>
<dbReference type="InterPro" id="IPR050078">
    <property type="entry name" value="Ribosomal_L11_MeTrfase_PrmA"/>
</dbReference>
<accession>A0ABP9UJV6</accession>
<dbReference type="PANTHER" id="PTHR43648">
    <property type="entry name" value="ELECTRON TRANSFER FLAVOPROTEIN BETA SUBUNIT LYSINE METHYLTRANSFERASE"/>
    <property type="match status" value="1"/>
</dbReference>
<organism evidence="3 4">
    <name type="scientific">Haloferula sargassicola</name>
    <dbReference type="NCBI Taxonomy" id="490096"/>
    <lineage>
        <taxon>Bacteria</taxon>
        <taxon>Pseudomonadati</taxon>
        <taxon>Verrucomicrobiota</taxon>
        <taxon>Verrucomicrobiia</taxon>
        <taxon>Verrucomicrobiales</taxon>
        <taxon>Verrucomicrobiaceae</taxon>
        <taxon>Haloferula</taxon>
    </lineage>
</organism>
<comment type="caution">
    <text evidence="3">The sequence shown here is derived from an EMBL/GenBank/DDBJ whole genome shotgun (WGS) entry which is preliminary data.</text>
</comment>
<name>A0ABP9UJV6_9BACT</name>
<protein>
    <recommendedName>
        <fullName evidence="5">Ribosomal protein L11 methyltransferase</fullName>
    </recommendedName>
</protein>
<dbReference type="RefSeq" id="WP_353565080.1">
    <property type="nucleotide sequence ID" value="NZ_BAABRI010000001.1"/>
</dbReference>
<gene>
    <name evidence="3" type="ORF">Hsar01_00127</name>
</gene>
<dbReference type="EMBL" id="BAABRI010000001">
    <property type="protein sequence ID" value="GAA5480922.1"/>
    <property type="molecule type" value="Genomic_DNA"/>
</dbReference>
<evidence type="ECO:0000256" key="2">
    <source>
        <dbReference type="ARBA" id="ARBA00022679"/>
    </source>
</evidence>
<dbReference type="CDD" id="cd02440">
    <property type="entry name" value="AdoMet_MTases"/>
    <property type="match status" value="1"/>
</dbReference>
<dbReference type="InterPro" id="IPR029063">
    <property type="entry name" value="SAM-dependent_MTases_sf"/>
</dbReference>
<dbReference type="PANTHER" id="PTHR43648:SF1">
    <property type="entry name" value="ELECTRON TRANSFER FLAVOPROTEIN BETA SUBUNIT LYSINE METHYLTRANSFERASE"/>
    <property type="match status" value="1"/>
</dbReference>
<dbReference type="Proteomes" id="UP001476282">
    <property type="component" value="Unassembled WGS sequence"/>
</dbReference>
<evidence type="ECO:0000313" key="4">
    <source>
        <dbReference type="Proteomes" id="UP001476282"/>
    </source>
</evidence>
<evidence type="ECO:0008006" key="5">
    <source>
        <dbReference type="Google" id="ProtNLM"/>
    </source>
</evidence>
<proteinExistence type="predicted"/>
<evidence type="ECO:0000256" key="1">
    <source>
        <dbReference type="ARBA" id="ARBA00022603"/>
    </source>
</evidence>
<keyword evidence="4" id="KW-1185">Reference proteome</keyword>
<dbReference type="Gene3D" id="3.40.50.150">
    <property type="entry name" value="Vaccinia Virus protein VP39"/>
    <property type="match status" value="1"/>
</dbReference>
<keyword evidence="2" id="KW-0808">Transferase</keyword>
<evidence type="ECO:0000313" key="3">
    <source>
        <dbReference type="EMBL" id="GAA5480922.1"/>
    </source>
</evidence>
<sequence>MSIVTNSPVMWVWEKLSGAQWMDAWEERFHGNPNLVVHVLKGGKSLRVEVFCETGKDAEAIRERFGGRVRELKNADWQKPYQIPPPLKIRERFVVTQEDDAGKLKAMRDTFAGREVISIPPEMAFGTGDHATTSTCLRFLVDIAGKREPGWSCADLGCGTGVLAIAAKKLGAGEIFACDYDPFAVEVTERNAVRNESPGIRTEEVNILGWTPPRTYDVVLANIFSKVLIQAFPVIAKTLAPGGSLVLSGILATQAWEVFEAAAGHGLGFPKVVKKGKWVTAQGGWMHDLKE</sequence>
<dbReference type="SUPFAM" id="SSF53335">
    <property type="entry name" value="S-adenosyl-L-methionine-dependent methyltransferases"/>
    <property type="match status" value="1"/>
</dbReference>
<dbReference type="Pfam" id="PF06325">
    <property type="entry name" value="PrmA"/>
    <property type="match status" value="1"/>
</dbReference>